<protein>
    <submittedName>
        <fullName evidence="1">Uncharacterized protein</fullName>
    </submittedName>
</protein>
<proteinExistence type="predicted"/>
<name>A0A814TW41_9BILA</name>
<gene>
    <name evidence="1" type="ORF">GPM918_LOCUS21909</name>
    <name evidence="2" type="ORF">SRO942_LOCUS21907</name>
</gene>
<evidence type="ECO:0000313" key="3">
    <source>
        <dbReference type="Proteomes" id="UP000663829"/>
    </source>
</evidence>
<evidence type="ECO:0000313" key="1">
    <source>
        <dbReference type="EMBL" id="CAF1165580.1"/>
    </source>
</evidence>
<dbReference type="EMBL" id="CAJNOQ010007346">
    <property type="protein sequence ID" value="CAF1165580.1"/>
    <property type="molecule type" value="Genomic_DNA"/>
</dbReference>
<organism evidence="1 3">
    <name type="scientific">Didymodactylos carnosus</name>
    <dbReference type="NCBI Taxonomy" id="1234261"/>
    <lineage>
        <taxon>Eukaryota</taxon>
        <taxon>Metazoa</taxon>
        <taxon>Spiralia</taxon>
        <taxon>Gnathifera</taxon>
        <taxon>Rotifera</taxon>
        <taxon>Eurotatoria</taxon>
        <taxon>Bdelloidea</taxon>
        <taxon>Philodinida</taxon>
        <taxon>Philodinidae</taxon>
        <taxon>Didymodactylos</taxon>
    </lineage>
</organism>
<keyword evidence="3" id="KW-1185">Reference proteome</keyword>
<evidence type="ECO:0000313" key="2">
    <source>
        <dbReference type="EMBL" id="CAF3929235.1"/>
    </source>
</evidence>
<dbReference type="EMBL" id="CAJOBC010007345">
    <property type="protein sequence ID" value="CAF3929235.1"/>
    <property type="molecule type" value="Genomic_DNA"/>
</dbReference>
<dbReference type="Proteomes" id="UP000663829">
    <property type="component" value="Unassembled WGS sequence"/>
</dbReference>
<comment type="caution">
    <text evidence="1">The sequence shown here is derived from an EMBL/GenBank/DDBJ whole genome shotgun (WGS) entry which is preliminary data.</text>
</comment>
<reference evidence="1" key="1">
    <citation type="submission" date="2021-02" db="EMBL/GenBank/DDBJ databases">
        <authorList>
            <person name="Nowell W R."/>
        </authorList>
    </citation>
    <scope>NUCLEOTIDE SEQUENCE</scope>
</reference>
<dbReference type="Proteomes" id="UP000681722">
    <property type="component" value="Unassembled WGS sequence"/>
</dbReference>
<dbReference type="AlphaFoldDB" id="A0A814TW41"/>
<sequence length="207" mass="23673">MANIVQTYPTLTRIMFVQMYYPADLDTMMTTTSEPLAQDEGTVLTFDDIKDEWLRRNSMPPGYGNLTWESIGPVLATDPKFANKSGYYTALTSGEIVTFNQVPTTYIKSSLKEQHFQLKSFYAASVRHIDLQLTISGHANYTRYPLFNETFVLQPTEKSFIQLNDTTNAFVDKIMFRCDGGREYKPFSNGGAQQFSMDNIRIKFKLT</sequence>
<accession>A0A814TW41</accession>